<gene>
    <name evidence="2" type="ORF">H9853_10930</name>
</gene>
<dbReference type="EMBL" id="DXEZ01000308">
    <property type="protein sequence ID" value="HIX55527.1"/>
    <property type="molecule type" value="Genomic_DNA"/>
</dbReference>
<evidence type="ECO:0000313" key="3">
    <source>
        <dbReference type="Proteomes" id="UP000824156"/>
    </source>
</evidence>
<feature type="domain" description="Protein YjdM C-terminal" evidence="1">
    <location>
        <begin position="19"/>
        <end position="86"/>
    </location>
</feature>
<dbReference type="Pfam" id="PF03831">
    <property type="entry name" value="YjdM"/>
    <property type="match status" value="1"/>
</dbReference>
<accession>A0A9D1WAZ6</accession>
<evidence type="ECO:0000313" key="2">
    <source>
        <dbReference type="EMBL" id="HIX55527.1"/>
    </source>
</evidence>
<reference evidence="2" key="2">
    <citation type="submission" date="2021-04" db="EMBL/GenBank/DDBJ databases">
        <authorList>
            <person name="Gilroy R."/>
        </authorList>
    </citation>
    <scope>NUCLEOTIDE SEQUENCE</scope>
    <source>
        <strain evidence="2">1719</strain>
    </source>
</reference>
<name>A0A9D1WAZ6_9SPHI</name>
<protein>
    <submittedName>
        <fullName evidence="2">Alkylphosphonate utilization protein</fullName>
    </submittedName>
</protein>
<reference evidence="2" key="1">
    <citation type="journal article" date="2021" name="PeerJ">
        <title>Extensive microbial diversity within the chicken gut microbiome revealed by metagenomics and culture.</title>
        <authorList>
            <person name="Gilroy R."/>
            <person name="Ravi A."/>
            <person name="Getino M."/>
            <person name="Pursley I."/>
            <person name="Horton D.L."/>
            <person name="Alikhan N.F."/>
            <person name="Baker D."/>
            <person name="Gharbi K."/>
            <person name="Hall N."/>
            <person name="Watson M."/>
            <person name="Adriaenssens E.M."/>
            <person name="Foster-Nyarko E."/>
            <person name="Jarju S."/>
            <person name="Secka A."/>
            <person name="Antonio M."/>
            <person name="Oren A."/>
            <person name="Chaudhuri R.R."/>
            <person name="La Ragione R."/>
            <person name="Hildebrand F."/>
            <person name="Pallen M.J."/>
        </authorList>
    </citation>
    <scope>NUCLEOTIDE SEQUENCE</scope>
    <source>
        <strain evidence="2">1719</strain>
    </source>
</reference>
<dbReference type="AlphaFoldDB" id="A0A9D1WAZ6"/>
<comment type="caution">
    <text evidence="2">The sequence shown here is derived from an EMBL/GenBank/DDBJ whole genome shotgun (WGS) entry which is preliminary data.</text>
</comment>
<dbReference type="SUPFAM" id="SSF82057">
    <property type="entry name" value="Prokaryotic SH3-related domain"/>
    <property type="match status" value="1"/>
</dbReference>
<organism evidence="2 3">
    <name type="scientific">Candidatus Sphingobacterium stercoripullorum</name>
    <dbReference type="NCBI Taxonomy" id="2838759"/>
    <lineage>
        <taxon>Bacteria</taxon>
        <taxon>Pseudomonadati</taxon>
        <taxon>Bacteroidota</taxon>
        <taxon>Sphingobacteriia</taxon>
        <taxon>Sphingobacteriales</taxon>
        <taxon>Sphingobacteriaceae</taxon>
        <taxon>Sphingobacterium</taxon>
    </lineage>
</organism>
<sequence>MLEWAEYTKDHIETQDVFHRDSMGNILQEGDQVVLTKTLDVKGTSFRAPLGTVVRNIRLVPNNPDQIEGRINNQAIVILTQFVRKN</sequence>
<evidence type="ECO:0000259" key="1">
    <source>
        <dbReference type="Pfam" id="PF03831"/>
    </source>
</evidence>
<dbReference type="InterPro" id="IPR013988">
    <property type="entry name" value="YjdM_C"/>
</dbReference>
<dbReference type="Proteomes" id="UP000824156">
    <property type="component" value="Unassembled WGS sequence"/>
</dbReference>
<dbReference type="Gene3D" id="2.30.30.40">
    <property type="entry name" value="SH3 Domains"/>
    <property type="match status" value="1"/>
</dbReference>
<proteinExistence type="predicted"/>